<reference evidence="1" key="3">
    <citation type="submission" date="2020-12" db="UniProtKB">
        <authorList>
            <consortium name="EnsemblPlants"/>
        </authorList>
    </citation>
    <scope>IDENTIFICATION</scope>
</reference>
<keyword evidence="2" id="KW-1185">Reference proteome</keyword>
<dbReference type="Proteomes" id="UP000006727">
    <property type="component" value="Chromosome 12"/>
</dbReference>
<sequence>MDVMEGETGRPDYLKYDDVELLNRMDAEYLVQHLTLFPIEQIGSRKWLTQHANLEKLNLQKTGNSSTEGKAFTARGKLNLTKRRMVCQAHYNTMVHNDEFVMVALTSHDKLGLLIHELLVIEIWKEKVLPHILKALAEQPSNINIHLVLYQETTIVNLLEVILFHREVCEAMDADSLLELTDYCYRKLVYLNTQGAEDAAYKERSGKAISEMLPEEDLQEKAAGMEFGVAVCSISILRYLTDYMGALPLSVMARMLDCHDIIMALVPLVENPPWNRKRTRSGKPVLEKYAEGKWTEVSGSDRFRLMKPDAQLWLCIYNLIVDKRCRLKYNYDDFRRSQVLKLRKYLNNLLVDQLPVLKDLKWAVEQLAIQVPQTGVESASGRLIIEQE</sequence>
<protein>
    <submittedName>
        <fullName evidence="1">Uncharacterized protein</fullName>
    </submittedName>
</protein>
<dbReference type="GO" id="GO:0005737">
    <property type="term" value="C:cytoplasm"/>
    <property type="evidence" value="ECO:0000318"/>
    <property type="project" value="GO_Central"/>
</dbReference>
<evidence type="ECO:0000313" key="1">
    <source>
        <dbReference type="EnsemblPlants" id="Pp3c12_24870V3.3"/>
    </source>
</evidence>
<dbReference type="AlphaFoldDB" id="A0A7I4AE61"/>
<name>A0A7I4AE61_PHYPA</name>
<accession>A0A7I4AE61</accession>
<proteinExistence type="predicted"/>
<reference evidence="1 2" key="2">
    <citation type="journal article" date="2018" name="Plant J.">
        <title>The Physcomitrella patens chromosome-scale assembly reveals moss genome structure and evolution.</title>
        <authorList>
            <person name="Lang D."/>
            <person name="Ullrich K.K."/>
            <person name="Murat F."/>
            <person name="Fuchs J."/>
            <person name="Jenkins J."/>
            <person name="Haas F.B."/>
            <person name="Piednoel M."/>
            <person name="Gundlach H."/>
            <person name="Van Bel M."/>
            <person name="Meyberg R."/>
            <person name="Vives C."/>
            <person name="Morata J."/>
            <person name="Symeonidi A."/>
            <person name="Hiss M."/>
            <person name="Muchero W."/>
            <person name="Kamisugi Y."/>
            <person name="Saleh O."/>
            <person name="Blanc G."/>
            <person name="Decker E.L."/>
            <person name="van Gessel N."/>
            <person name="Grimwood J."/>
            <person name="Hayes R.D."/>
            <person name="Graham S.W."/>
            <person name="Gunter L.E."/>
            <person name="McDaniel S.F."/>
            <person name="Hoernstein S.N.W."/>
            <person name="Larsson A."/>
            <person name="Li F.W."/>
            <person name="Perroud P.F."/>
            <person name="Phillips J."/>
            <person name="Ranjan P."/>
            <person name="Rokshar D.S."/>
            <person name="Rothfels C.J."/>
            <person name="Schneider L."/>
            <person name="Shu S."/>
            <person name="Stevenson D.W."/>
            <person name="Thummler F."/>
            <person name="Tillich M."/>
            <person name="Villarreal Aguilar J.C."/>
            <person name="Widiez T."/>
            <person name="Wong G.K."/>
            <person name="Wymore A."/>
            <person name="Zhang Y."/>
            <person name="Zimmer A.D."/>
            <person name="Quatrano R.S."/>
            <person name="Mayer K.F.X."/>
            <person name="Goodstein D."/>
            <person name="Casacuberta J.M."/>
            <person name="Vandepoele K."/>
            <person name="Reski R."/>
            <person name="Cuming A.C."/>
            <person name="Tuskan G.A."/>
            <person name="Maumus F."/>
            <person name="Salse J."/>
            <person name="Schmutz J."/>
            <person name="Rensing S.A."/>
        </authorList>
    </citation>
    <scope>NUCLEOTIDE SEQUENCE [LARGE SCALE GENOMIC DNA]</scope>
    <source>
        <strain evidence="1 2">cv. Gransden 2004</strain>
    </source>
</reference>
<dbReference type="InterPro" id="IPR052298">
    <property type="entry name" value="ZMYND10"/>
</dbReference>
<reference evidence="1 2" key="1">
    <citation type="journal article" date="2008" name="Science">
        <title>The Physcomitrella genome reveals evolutionary insights into the conquest of land by plants.</title>
        <authorList>
            <person name="Rensing S."/>
            <person name="Lang D."/>
            <person name="Zimmer A."/>
            <person name="Terry A."/>
            <person name="Salamov A."/>
            <person name="Shapiro H."/>
            <person name="Nishiyama T."/>
            <person name="Perroud P.-F."/>
            <person name="Lindquist E."/>
            <person name="Kamisugi Y."/>
            <person name="Tanahashi T."/>
            <person name="Sakakibara K."/>
            <person name="Fujita T."/>
            <person name="Oishi K."/>
            <person name="Shin-I T."/>
            <person name="Kuroki Y."/>
            <person name="Toyoda A."/>
            <person name="Suzuki Y."/>
            <person name="Hashimoto A."/>
            <person name="Yamaguchi K."/>
            <person name="Sugano A."/>
            <person name="Kohara Y."/>
            <person name="Fujiyama A."/>
            <person name="Anterola A."/>
            <person name="Aoki S."/>
            <person name="Ashton N."/>
            <person name="Barbazuk W.B."/>
            <person name="Barker E."/>
            <person name="Bennetzen J."/>
            <person name="Bezanilla M."/>
            <person name="Blankenship R."/>
            <person name="Cho S.H."/>
            <person name="Dutcher S."/>
            <person name="Estelle M."/>
            <person name="Fawcett J.A."/>
            <person name="Gundlach H."/>
            <person name="Hanada K."/>
            <person name="Heyl A."/>
            <person name="Hicks K.A."/>
            <person name="Hugh J."/>
            <person name="Lohr M."/>
            <person name="Mayer K."/>
            <person name="Melkozernov A."/>
            <person name="Murata T."/>
            <person name="Nelson D."/>
            <person name="Pils B."/>
            <person name="Prigge M."/>
            <person name="Reiss B."/>
            <person name="Renner T."/>
            <person name="Rombauts S."/>
            <person name="Rushton P."/>
            <person name="Sanderfoot A."/>
            <person name="Schween G."/>
            <person name="Shiu S.-H."/>
            <person name="Stueber K."/>
            <person name="Theodoulou F.L."/>
            <person name="Tu H."/>
            <person name="Van de Peer Y."/>
            <person name="Verrier P.J."/>
            <person name="Waters E."/>
            <person name="Wood A."/>
            <person name="Yang L."/>
            <person name="Cove D."/>
            <person name="Cuming A."/>
            <person name="Hasebe M."/>
            <person name="Lucas S."/>
            <person name="Mishler D.B."/>
            <person name="Reski R."/>
            <person name="Grigoriev I."/>
            <person name="Quatrano R.S."/>
            <person name="Boore J.L."/>
        </authorList>
    </citation>
    <scope>NUCLEOTIDE SEQUENCE [LARGE SCALE GENOMIC DNA]</scope>
    <source>
        <strain evidence="1 2">cv. Gransden 2004</strain>
    </source>
</reference>
<dbReference type="InParanoid" id="A0A7I4AE61"/>
<dbReference type="EnsemblPlants" id="Pp3c12_24870V3.3">
    <property type="protein sequence ID" value="Pp3c12_24870V3.3"/>
    <property type="gene ID" value="Pp3c12_24870"/>
</dbReference>
<organism evidence="1 2">
    <name type="scientific">Physcomitrium patens</name>
    <name type="common">Spreading-leaved earth moss</name>
    <name type="synonym">Physcomitrella patens</name>
    <dbReference type="NCBI Taxonomy" id="3218"/>
    <lineage>
        <taxon>Eukaryota</taxon>
        <taxon>Viridiplantae</taxon>
        <taxon>Streptophyta</taxon>
        <taxon>Embryophyta</taxon>
        <taxon>Bryophyta</taxon>
        <taxon>Bryophytina</taxon>
        <taxon>Bryopsida</taxon>
        <taxon>Funariidae</taxon>
        <taxon>Funariales</taxon>
        <taxon>Funariaceae</taxon>
        <taxon>Physcomitrium</taxon>
    </lineage>
</organism>
<dbReference type="PANTHER" id="PTHR13244">
    <property type="entry name" value="ZINC FINGER MYND DOMAIN CONTAINING PROTEIN 10"/>
    <property type="match status" value="1"/>
</dbReference>
<dbReference type="PANTHER" id="PTHR13244:SF7">
    <property type="entry name" value="ZINC FINGER MYND DOMAIN-CONTAINING PROTEIN 10"/>
    <property type="match status" value="1"/>
</dbReference>
<dbReference type="EMBL" id="ABEU02000012">
    <property type="status" value="NOT_ANNOTATED_CDS"/>
    <property type="molecule type" value="Genomic_DNA"/>
</dbReference>
<dbReference type="Gramene" id="Pp3c12_24870V3.3">
    <property type="protein sequence ID" value="Pp3c12_24870V3.3"/>
    <property type="gene ID" value="Pp3c12_24870"/>
</dbReference>
<evidence type="ECO:0000313" key="2">
    <source>
        <dbReference type="Proteomes" id="UP000006727"/>
    </source>
</evidence>